<dbReference type="Pfam" id="PF13589">
    <property type="entry name" value="HATPase_c_3"/>
    <property type="match status" value="1"/>
</dbReference>
<evidence type="ECO:0000313" key="4">
    <source>
        <dbReference type="EMBL" id="KKA27188.1"/>
    </source>
</evidence>
<dbReference type="PANTHER" id="PTHR10073:SF47">
    <property type="entry name" value="DNA MISMATCH REPAIR PROTEIN MLH3"/>
    <property type="match status" value="1"/>
</dbReference>
<dbReference type="Gene3D" id="3.30.565.10">
    <property type="entry name" value="Histidine kinase-like ATPase, C-terminal domain"/>
    <property type="match status" value="1"/>
</dbReference>
<feature type="region of interest" description="Disordered" evidence="2">
    <location>
        <begin position="407"/>
        <end position="471"/>
    </location>
</feature>
<protein>
    <recommendedName>
        <fullName evidence="3">MutL C-terminal dimerisation domain-containing protein</fullName>
    </recommendedName>
</protein>
<dbReference type="InterPro" id="IPR042121">
    <property type="entry name" value="MutL_C_regsub"/>
</dbReference>
<feature type="compositionally biased region" description="Basic and acidic residues" evidence="2">
    <location>
        <begin position="432"/>
        <end position="441"/>
    </location>
</feature>
<name>A0A0F4ZBH5_9PEZI</name>
<dbReference type="SUPFAM" id="SSF118116">
    <property type="entry name" value="DNA mismatch repair protein MutL"/>
    <property type="match status" value="1"/>
</dbReference>
<accession>A0A0F4ZBH5</accession>
<dbReference type="InterPro" id="IPR042120">
    <property type="entry name" value="MutL_C_dimsub"/>
</dbReference>
<dbReference type="GO" id="GO:0006298">
    <property type="term" value="P:mismatch repair"/>
    <property type="evidence" value="ECO:0007669"/>
    <property type="project" value="InterPro"/>
</dbReference>
<evidence type="ECO:0000259" key="3">
    <source>
        <dbReference type="SMART" id="SM00853"/>
    </source>
</evidence>
<dbReference type="GO" id="GO:0016887">
    <property type="term" value="F:ATP hydrolysis activity"/>
    <property type="evidence" value="ECO:0007669"/>
    <property type="project" value="InterPro"/>
</dbReference>
<dbReference type="PANTHER" id="PTHR10073">
    <property type="entry name" value="DNA MISMATCH REPAIR PROTEIN MLH, PMS, MUTL"/>
    <property type="match status" value="1"/>
</dbReference>
<dbReference type="GO" id="GO:0032300">
    <property type="term" value="C:mismatch repair complex"/>
    <property type="evidence" value="ECO:0007669"/>
    <property type="project" value="InterPro"/>
</dbReference>
<dbReference type="InterPro" id="IPR038973">
    <property type="entry name" value="MutL/Mlh/Pms-like"/>
</dbReference>
<dbReference type="SMART" id="SM00853">
    <property type="entry name" value="MutL_C"/>
    <property type="match status" value="1"/>
</dbReference>
<dbReference type="Gene3D" id="3.30.1370.100">
    <property type="entry name" value="MutL, C-terminal domain, regulatory subdomain"/>
    <property type="match status" value="1"/>
</dbReference>
<organism evidence="4 5">
    <name type="scientific">Thielaviopsis punctulata</name>
    <dbReference type="NCBI Taxonomy" id="72032"/>
    <lineage>
        <taxon>Eukaryota</taxon>
        <taxon>Fungi</taxon>
        <taxon>Dikarya</taxon>
        <taxon>Ascomycota</taxon>
        <taxon>Pezizomycotina</taxon>
        <taxon>Sordariomycetes</taxon>
        <taxon>Hypocreomycetidae</taxon>
        <taxon>Microascales</taxon>
        <taxon>Ceratocystidaceae</taxon>
        <taxon>Thielaviopsis</taxon>
    </lineage>
</organism>
<dbReference type="SUPFAM" id="SSF55874">
    <property type="entry name" value="ATPase domain of HSP90 chaperone/DNA topoisomerase II/histidine kinase"/>
    <property type="match status" value="1"/>
</dbReference>
<dbReference type="InterPro" id="IPR014790">
    <property type="entry name" value="MutL_C"/>
</dbReference>
<sequence>MSSDVPLGSIRPIPPAAAAQISSSAQLTSLNEVIAGLVQNSLDADAKKICVVLDYSRGNCSVEDDGVGILAAEFREAGGLGKPHRVFSFLFYLMYQDDSQCHGFKGSFIASLSTLAVVTITSHHTSQTSQNSLTLHHGKSLARNTPSLASERVLDHLHGTCVSVKNLFGSMPVRVRQRPVASHDVTKQWTALIWKLASLLISWPTGIFLTIQAISSMPESFTVLSKPVISRRIVLKPVDSPILAVRIPKLLAQVKLADPVQWEPVSATSGPFFIKGCIGNSPAASKRAQFISLGVVPIDDTMETSTLYNEINQVFVESAFARTQDDDDEMHKFSGFVDLAKRTVKRNPERWPMFYFKIITTSRMSVEQLFGSQKMLAMLTDLLKAVCAEYLRKAGYKATSIEPKQSIPTKRLASHAKMSIKSSSRPQPPLDKWGRVKEGRSDIPSIDPRSFPKMPLVSNSGNLTRPPFEDDPTPVLRCKSMKELAQSWKNPVFETAPPQISQIASVVPSATSTGCPTDLAAKINITKSALRQAKVLRQVDDKFILAALPRDEPSRQAQFEGQDNLLVIIDQHAADERVRLEELMASYFSPAPLNSIAVSEPVAKNVSFRLPEEEIGLLLRYRKHLNNWGIIFGILPPSSFSGKDNTQATVSLSAIPPSIHARCIQDPQLIISTIRAELWSLSDSGQSTSPRLPDMDLHSAHPFIPRFRTCPAGILDLLHSRACRSAVMFNDHLSLPECEELVQKLAKCAFPFQCAHGRPAMAPLLDLGRQNDGGGWTEYKQTPRGMWARYCGR</sequence>
<gene>
    <name evidence="4" type="ORF">TD95_004676</name>
</gene>
<evidence type="ECO:0000313" key="5">
    <source>
        <dbReference type="Proteomes" id="UP000033483"/>
    </source>
</evidence>
<comment type="caution">
    <text evidence="4">The sequence shown here is derived from an EMBL/GenBank/DDBJ whole genome shotgun (WGS) entry which is preliminary data.</text>
</comment>
<feature type="domain" description="MutL C-terminal dimerisation" evidence="3">
    <location>
        <begin position="535"/>
        <end position="733"/>
    </location>
</feature>
<dbReference type="AlphaFoldDB" id="A0A0F4ZBH5"/>
<dbReference type="Proteomes" id="UP000033483">
    <property type="component" value="Unassembled WGS sequence"/>
</dbReference>
<dbReference type="InterPro" id="IPR036890">
    <property type="entry name" value="HATPase_C_sf"/>
</dbReference>
<dbReference type="InterPro" id="IPR037198">
    <property type="entry name" value="MutL_C_sf"/>
</dbReference>
<keyword evidence="5" id="KW-1185">Reference proteome</keyword>
<dbReference type="GO" id="GO:0005524">
    <property type="term" value="F:ATP binding"/>
    <property type="evidence" value="ECO:0007669"/>
    <property type="project" value="InterPro"/>
</dbReference>
<dbReference type="EMBL" id="LAEV01001874">
    <property type="protein sequence ID" value="KKA27188.1"/>
    <property type="molecule type" value="Genomic_DNA"/>
</dbReference>
<proteinExistence type="inferred from homology"/>
<comment type="similarity">
    <text evidence="1">Belongs to the DNA mismatch repair MutL/HexB family.</text>
</comment>
<evidence type="ECO:0000256" key="2">
    <source>
        <dbReference type="SAM" id="MobiDB-lite"/>
    </source>
</evidence>
<evidence type="ECO:0000256" key="1">
    <source>
        <dbReference type="ARBA" id="ARBA00006082"/>
    </source>
</evidence>
<dbReference type="Gene3D" id="3.30.1540.20">
    <property type="entry name" value="MutL, C-terminal domain, dimerisation subdomain"/>
    <property type="match status" value="1"/>
</dbReference>
<dbReference type="GO" id="GO:0140664">
    <property type="term" value="F:ATP-dependent DNA damage sensor activity"/>
    <property type="evidence" value="ECO:0007669"/>
    <property type="project" value="InterPro"/>
</dbReference>
<reference evidence="4 5" key="1">
    <citation type="submission" date="2015-03" db="EMBL/GenBank/DDBJ databases">
        <authorList>
            <person name="Radwan O."/>
            <person name="Al-Naeli F.A."/>
            <person name="Rendon G.A."/>
            <person name="Fields C."/>
        </authorList>
    </citation>
    <scope>NUCLEOTIDE SEQUENCE [LARGE SCALE GENOMIC DNA]</scope>
    <source>
        <strain evidence="4">CR-DP1</strain>
    </source>
</reference>
<dbReference type="OrthoDB" id="429932at2759"/>